<dbReference type="InterPro" id="IPR016169">
    <property type="entry name" value="FAD-bd_PCMH_sub2"/>
</dbReference>
<proteinExistence type="inferred from homology"/>
<dbReference type="SUPFAM" id="SSF56176">
    <property type="entry name" value="FAD-binding/transporter-associated domain-like"/>
    <property type="match status" value="1"/>
</dbReference>
<dbReference type="PROSITE" id="PS51387">
    <property type="entry name" value="FAD_PCMH"/>
    <property type="match status" value="1"/>
</dbReference>
<evidence type="ECO:0000256" key="5">
    <source>
        <dbReference type="SAM" id="SignalP"/>
    </source>
</evidence>
<keyword evidence="3" id="KW-0274">FAD</keyword>
<keyword evidence="2" id="KW-0285">Flavoprotein</keyword>
<dbReference type="InterPro" id="IPR036318">
    <property type="entry name" value="FAD-bd_PCMH-like_sf"/>
</dbReference>
<dbReference type="Pfam" id="PF01565">
    <property type="entry name" value="FAD_binding_4"/>
    <property type="match status" value="1"/>
</dbReference>
<name>A0A5N6DA45_ASPPA</name>
<dbReference type="EMBL" id="ML735025">
    <property type="protein sequence ID" value="KAB8201193.1"/>
    <property type="molecule type" value="Genomic_DNA"/>
</dbReference>
<accession>A0A5N6DA45</accession>
<keyword evidence="4" id="KW-0560">Oxidoreductase</keyword>
<reference evidence="7 8" key="1">
    <citation type="submission" date="2019-04" db="EMBL/GenBank/DDBJ databases">
        <title>Fungal friends and foes A comparative genomics study of 23 Aspergillus species from section Flavi.</title>
        <authorList>
            <consortium name="DOE Joint Genome Institute"/>
            <person name="Kjaerbolling I."/>
            <person name="Vesth T.C."/>
            <person name="Frisvad J.C."/>
            <person name="Nybo J.L."/>
            <person name="Theobald S."/>
            <person name="Kildgaard S."/>
            <person name="Petersen T.I."/>
            <person name="Kuo A."/>
            <person name="Sato A."/>
            <person name="Lyhne E.K."/>
            <person name="Kogle M.E."/>
            <person name="Wiebenga A."/>
            <person name="Kun R.S."/>
            <person name="Lubbers R.J."/>
            <person name="Makela M.R."/>
            <person name="Barry K."/>
            <person name="Chovatia M."/>
            <person name="Clum A."/>
            <person name="Daum C."/>
            <person name="Haridas S."/>
            <person name="He G."/>
            <person name="LaButti K."/>
            <person name="Lipzen A."/>
            <person name="Mondo S."/>
            <person name="Pangilinan J."/>
            <person name="Riley R."/>
            <person name="Salamov A."/>
            <person name="Simmons B.A."/>
            <person name="Magnuson J.K."/>
            <person name="Henrissat B."/>
            <person name="Mortensen U.H."/>
            <person name="Larsen T.O."/>
            <person name="De vries R.P."/>
            <person name="Grigoriev I.V."/>
            <person name="Machida M."/>
            <person name="Baker S.E."/>
            <person name="Andersen M.R."/>
        </authorList>
    </citation>
    <scope>NUCLEOTIDE SEQUENCE [LARGE SCALE GENOMIC DNA]</scope>
    <source>
        <strain evidence="7 8">CBS 117618</strain>
    </source>
</reference>
<dbReference type="OMA" id="KPACMFF"/>
<dbReference type="Proteomes" id="UP000326532">
    <property type="component" value="Unassembled WGS sequence"/>
</dbReference>
<protein>
    <recommendedName>
        <fullName evidence="6">FAD-binding PCMH-type domain-containing protein</fullName>
    </recommendedName>
</protein>
<evidence type="ECO:0000313" key="8">
    <source>
        <dbReference type="Proteomes" id="UP000326532"/>
    </source>
</evidence>
<dbReference type="InterPro" id="IPR016166">
    <property type="entry name" value="FAD-bd_PCMH"/>
</dbReference>
<dbReference type="AlphaFoldDB" id="A0A5N6DA45"/>
<evidence type="ECO:0000256" key="1">
    <source>
        <dbReference type="ARBA" id="ARBA00005466"/>
    </source>
</evidence>
<comment type="similarity">
    <text evidence="1">Belongs to the oxygen-dependent FAD-linked oxidoreductase family.</text>
</comment>
<sequence>MASALLLSLATLVLPTAANICSTLADKGIPIEVQSSPRYSKSLTYWSLACHELKPACIAAPENAEQVASIIESLQKVNDSFAIKSGGHSPVLGFSSIQDGLLISMEMFRDVTYHDDDQTAVIGAGLSWQDAHLHLNQPSQMIVGGRVGGVGVSGLILGGGLSFLSPQYGWAANSVVNYEIVLADGTIVNANATSYEDLYYSLKGAGNNYGIVTAFTVQTYPAKDGEVWGGGIFIKPNQTRQILEAVRSFVEYYPDNRASILPTFTNNEWLLLVFYDGSTPPDNIFQNFTSIPTANASTTQTWDSYYDLIHSNNQYNIMGASRYASGAEVLPLPNQTIGRQVLEEILDFWNQTTEKAQGSCPGTYGSIALHPIPRTMTRAARDKGGDLINFPTDHDYLIVGVLLSYVDASCTETMDRAIEDTYKGINDIIIGYIKQGKLPDVPRPLYLNDINSRQDYWGRVDTKPKAIEAKEKYDPYGFFTSRTSGGFGLV</sequence>
<evidence type="ECO:0000256" key="3">
    <source>
        <dbReference type="ARBA" id="ARBA00022827"/>
    </source>
</evidence>
<keyword evidence="5" id="KW-0732">Signal</keyword>
<feature type="domain" description="FAD-binding PCMH-type" evidence="6">
    <location>
        <begin position="51"/>
        <end position="222"/>
    </location>
</feature>
<evidence type="ECO:0000313" key="7">
    <source>
        <dbReference type="EMBL" id="KAB8201193.1"/>
    </source>
</evidence>
<evidence type="ECO:0000259" key="6">
    <source>
        <dbReference type="PROSITE" id="PS51387"/>
    </source>
</evidence>
<dbReference type="VEuPathDB" id="FungiDB:BDV34DRAFT_229551"/>
<organism evidence="7 8">
    <name type="scientific">Aspergillus parasiticus</name>
    <dbReference type="NCBI Taxonomy" id="5067"/>
    <lineage>
        <taxon>Eukaryota</taxon>
        <taxon>Fungi</taxon>
        <taxon>Dikarya</taxon>
        <taxon>Ascomycota</taxon>
        <taxon>Pezizomycotina</taxon>
        <taxon>Eurotiomycetes</taxon>
        <taxon>Eurotiomycetidae</taxon>
        <taxon>Eurotiales</taxon>
        <taxon>Aspergillaceae</taxon>
        <taxon>Aspergillus</taxon>
        <taxon>Aspergillus subgen. Circumdati</taxon>
    </lineage>
</organism>
<dbReference type="InterPro" id="IPR006094">
    <property type="entry name" value="Oxid_FAD_bind_N"/>
</dbReference>
<feature type="chain" id="PRO_5024816924" description="FAD-binding PCMH-type domain-containing protein" evidence="5">
    <location>
        <begin position="19"/>
        <end position="490"/>
    </location>
</feature>
<dbReference type="PANTHER" id="PTHR42973">
    <property type="entry name" value="BINDING OXIDOREDUCTASE, PUTATIVE (AFU_ORTHOLOGUE AFUA_1G17690)-RELATED"/>
    <property type="match status" value="1"/>
</dbReference>
<dbReference type="GO" id="GO:0016491">
    <property type="term" value="F:oxidoreductase activity"/>
    <property type="evidence" value="ECO:0007669"/>
    <property type="project" value="UniProtKB-KW"/>
</dbReference>
<dbReference type="Gene3D" id="3.30.465.10">
    <property type="match status" value="1"/>
</dbReference>
<feature type="signal peptide" evidence="5">
    <location>
        <begin position="1"/>
        <end position="18"/>
    </location>
</feature>
<evidence type="ECO:0000256" key="4">
    <source>
        <dbReference type="ARBA" id="ARBA00023002"/>
    </source>
</evidence>
<keyword evidence="8" id="KW-1185">Reference proteome</keyword>
<evidence type="ECO:0000256" key="2">
    <source>
        <dbReference type="ARBA" id="ARBA00022630"/>
    </source>
</evidence>
<dbReference type="InterPro" id="IPR050416">
    <property type="entry name" value="FAD-linked_Oxidoreductase"/>
</dbReference>
<dbReference type="GO" id="GO:0071949">
    <property type="term" value="F:FAD binding"/>
    <property type="evidence" value="ECO:0007669"/>
    <property type="project" value="InterPro"/>
</dbReference>
<gene>
    <name evidence="7" type="ORF">BDV34DRAFT_229551</name>
</gene>
<dbReference type="PANTHER" id="PTHR42973:SF13">
    <property type="entry name" value="FAD-BINDING PCMH-TYPE DOMAIN-CONTAINING PROTEIN"/>
    <property type="match status" value="1"/>
</dbReference>